<dbReference type="Pfam" id="PF22422">
    <property type="entry name" value="MGH1-like_GH"/>
    <property type="match status" value="1"/>
</dbReference>
<evidence type="ECO:0000256" key="2">
    <source>
        <dbReference type="ARBA" id="ARBA00022801"/>
    </source>
</evidence>
<dbReference type="GO" id="GO:0009311">
    <property type="term" value="P:oligosaccharide metabolic process"/>
    <property type="evidence" value="ECO:0007669"/>
    <property type="project" value="InterPro"/>
</dbReference>
<protein>
    <recommendedName>
        <fullName evidence="4">Mannosylglycerate hydrolase MGH1-like glycoside hydrolase domain-containing protein</fullName>
    </recommendedName>
</protein>
<dbReference type="EMBL" id="ADNX01000087">
    <property type="protein sequence ID" value="EFH05784.1"/>
    <property type="molecule type" value="Genomic_DNA"/>
</dbReference>
<reference evidence="5 6" key="1">
    <citation type="submission" date="2010-05" db="EMBL/GenBank/DDBJ databases">
        <authorList>
            <person name="Qin X."/>
            <person name="Bachman B."/>
            <person name="Battles P."/>
            <person name="Bell A."/>
            <person name="Bess C."/>
            <person name="Bickham C."/>
            <person name="Chaboub L."/>
            <person name="Chen D."/>
            <person name="Coyle M."/>
            <person name="Deiros D.R."/>
            <person name="Dinh H."/>
            <person name="Forbes L."/>
            <person name="Fowler G."/>
            <person name="Francisco L."/>
            <person name="Fu Q."/>
            <person name="Gubbala S."/>
            <person name="Hale W."/>
            <person name="Han Y."/>
            <person name="Hemphill L."/>
            <person name="Highlander S.K."/>
            <person name="Hirani K."/>
            <person name="Hogues M."/>
            <person name="Jackson L."/>
            <person name="Jakkamsetti A."/>
            <person name="Javaid M."/>
            <person name="Jiang H."/>
            <person name="Korchina V."/>
            <person name="Kovar C."/>
            <person name="Lara F."/>
            <person name="Lee S."/>
            <person name="Mata R."/>
            <person name="Mathew T."/>
            <person name="Moen C."/>
            <person name="Morales K."/>
            <person name="Munidasa M."/>
            <person name="Nazareth L."/>
            <person name="Ngo R."/>
            <person name="Nguyen L."/>
            <person name="Okwuonu G."/>
            <person name="Ongeri F."/>
            <person name="Patil S."/>
            <person name="Petrosino J."/>
            <person name="Pham C."/>
            <person name="Pham P."/>
            <person name="Pu L.-L."/>
            <person name="Puazo M."/>
            <person name="Raj R."/>
            <person name="Reid J."/>
            <person name="Rouhana J."/>
            <person name="Saada N."/>
            <person name="Shang Y."/>
            <person name="Simmons D."/>
            <person name="Thornton R."/>
            <person name="Warren J."/>
            <person name="Weissenberger G."/>
            <person name="Zhang J."/>
            <person name="Zhang L."/>
            <person name="Zhou C."/>
            <person name="Zhu D."/>
            <person name="Muzny D."/>
            <person name="Worley K."/>
            <person name="Gibbs R."/>
        </authorList>
    </citation>
    <scope>NUCLEOTIDE SEQUENCE [LARGE SCALE GENOMIC DNA]</scope>
    <source>
        <strain evidence="5 6">NAP08</strain>
    </source>
</reference>
<dbReference type="InterPro" id="IPR054491">
    <property type="entry name" value="MGH1-like_GH"/>
</dbReference>
<dbReference type="InterPro" id="IPR004888">
    <property type="entry name" value="Glycoside_hydrolase_63"/>
</dbReference>
<dbReference type="PANTHER" id="PTHR10412:SF11">
    <property type="entry name" value="MANNOSYL-OLIGOSACCHARIDE GLUCOSIDASE"/>
    <property type="match status" value="1"/>
</dbReference>
<dbReference type="Gene3D" id="1.50.10.10">
    <property type="match status" value="1"/>
</dbReference>
<keyword evidence="2" id="KW-0378">Hydrolase</keyword>
<accession>D5Q8K9</accession>
<evidence type="ECO:0000259" key="4">
    <source>
        <dbReference type="Pfam" id="PF22422"/>
    </source>
</evidence>
<organism evidence="5 6">
    <name type="scientific">Clostridioides difficile NAP08</name>
    <dbReference type="NCBI Taxonomy" id="525259"/>
    <lineage>
        <taxon>Bacteria</taxon>
        <taxon>Bacillati</taxon>
        <taxon>Bacillota</taxon>
        <taxon>Clostridia</taxon>
        <taxon>Peptostreptococcales</taxon>
        <taxon>Peptostreptococcaceae</taxon>
        <taxon>Clostridioides</taxon>
    </lineage>
</organism>
<dbReference type="PANTHER" id="PTHR10412">
    <property type="entry name" value="MANNOSYL-OLIGOSACCHARIDE GLUCOSIDASE"/>
    <property type="match status" value="1"/>
</dbReference>
<evidence type="ECO:0000313" key="5">
    <source>
        <dbReference type="EMBL" id="EFH05784.1"/>
    </source>
</evidence>
<evidence type="ECO:0000313" key="6">
    <source>
        <dbReference type="Proteomes" id="UP000003227"/>
    </source>
</evidence>
<evidence type="ECO:0000256" key="1">
    <source>
        <dbReference type="ARBA" id="ARBA00010833"/>
    </source>
</evidence>
<feature type="domain" description="Mannosylglycerate hydrolase MGH1-like glycoside hydrolase" evidence="4">
    <location>
        <begin position="259"/>
        <end position="562"/>
    </location>
</feature>
<dbReference type="HOGENOM" id="CLU_030429_0_0_9"/>
<sequence>MKGLYQMNIKEIPFSYFGSYMSISYSDELGFTLKSLRGKSKKNMDVLRIIPTVNNMPVDYEFEANYFSILIKFNNGSISICFEGDSKIVFYGKGKNVGLKLDTLPIYNFEYNYLMGKKGSEYCVINSYKNLTKFLVFSVNGKVGLSQNIFIDDCASTNKANNTSIIDVKSNSDNEFICVIEDIPTHMKVPDYKEYNFETSLNSTKKLFDEYYLAQPKVDEKYKNSLLKASYINWSSFVKPQGYLKRYTILASNSTFLGAWSWDHCFNALALAGVNDKLAFDQMAVLFDYQDEYGQIPGSLSDSTIRWNFTKPPIQGLFFSKMMKKINFTKETLEKIYNYIEKQVLFYVKFKDSNMDGIFEYHHGNDSGQDNSTIFKGAMVVDTPDLTAFIINAMDMLSKVAEKLNRNSEKEYWSNKADELTKLFLNYFIVDDLPVARETVTGEILSNNALLPLVSLVLGNRLPKYIRDKMIDLVTSERYLTKWGIATEAIDSDEYQDDAYWRGPIWAPTTLLFVEALEECGENELAIDIAKRYCELVDKNGFAENFNAITGEGLRDKSFTWTASTFIYLAAKVYEYNSQRINNIK</sequence>
<gene>
    <name evidence="5" type="ORF">HMPREF0220_3243</name>
</gene>
<comment type="similarity">
    <text evidence="1">Belongs to the glycosyl hydrolase 63 family.</text>
</comment>
<dbReference type="GO" id="GO:0006487">
    <property type="term" value="P:protein N-linked glycosylation"/>
    <property type="evidence" value="ECO:0007669"/>
    <property type="project" value="TreeGrafter"/>
</dbReference>
<proteinExistence type="inferred from homology"/>
<keyword evidence="3" id="KW-0326">Glycosidase</keyword>
<dbReference type="InterPro" id="IPR008928">
    <property type="entry name" value="6-hairpin_glycosidase_sf"/>
</dbReference>
<dbReference type="Proteomes" id="UP000003227">
    <property type="component" value="Unassembled WGS sequence"/>
</dbReference>
<dbReference type="GO" id="GO:0004573">
    <property type="term" value="F:Glc3Man9GlcNAc2 oligosaccharide glucosidase activity"/>
    <property type="evidence" value="ECO:0007669"/>
    <property type="project" value="InterPro"/>
</dbReference>
<dbReference type="SUPFAM" id="SSF48208">
    <property type="entry name" value="Six-hairpin glycosidases"/>
    <property type="match status" value="1"/>
</dbReference>
<dbReference type="AlphaFoldDB" id="D5Q8K9"/>
<name>D5Q8K9_CLODI</name>
<dbReference type="InterPro" id="IPR012341">
    <property type="entry name" value="6hp_glycosidase-like_sf"/>
</dbReference>
<comment type="caution">
    <text evidence="5">The sequence shown here is derived from an EMBL/GenBank/DDBJ whole genome shotgun (WGS) entry which is preliminary data.</text>
</comment>
<evidence type="ECO:0000256" key="3">
    <source>
        <dbReference type="ARBA" id="ARBA00023295"/>
    </source>
</evidence>